<evidence type="ECO:0000313" key="5">
    <source>
        <dbReference type="Proteomes" id="UP000663889"/>
    </source>
</evidence>
<dbReference type="Proteomes" id="UP000663889">
    <property type="component" value="Unassembled WGS sequence"/>
</dbReference>
<dbReference type="PANTHER" id="PTHR32046">
    <property type="entry name" value="G DOMAIN-CONTAINING PROTEIN"/>
    <property type="match status" value="1"/>
</dbReference>
<dbReference type="SUPFAM" id="SSF52540">
    <property type="entry name" value="P-loop containing nucleoside triphosphate hydrolases"/>
    <property type="match status" value="1"/>
</dbReference>
<proteinExistence type="inferred from homology"/>
<dbReference type="Pfam" id="PF04548">
    <property type="entry name" value="AIG1"/>
    <property type="match status" value="1"/>
</dbReference>
<evidence type="ECO:0000259" key="3">
    <source>
        <dbReference type="Pfam" id="PF04548"/>
    </source>
</evidence>
<organism evidence="4 5">
    <name type="scientific">Rotaria sordida</name>
    <dbReference type="NCBI Taxonomy" id="392033"/>
    <lineage>
        <taxon>Eukaryota</taxon>
        <taxon>Metazoa</taxon>
        <taxon>Spiralia</taxon>
        <taxon>Gnathifera</taxon>
        <taxon>Rotifera</taxon>
        <taxon>Eurotatoria</taxon>
        <taxon>Bdelloidea</taxon>
        <taxon>Philodinida</taxon>
        <taxon>Philodinidae</taxon>
        <taxon>Rotaria</taxon>
    </lineage>
</organism>
<evidence type="ECO:0000313" key="4">
    <source>
        <dbReference type="EMBL" id="CAF1571356.1"/>
    </source>
</evidence>
<sequence length="155" mass="17469">MVSNENAIGDNTKSKTKKCQKYVFVAKEQTYVFIDTPGIGDTGGIQQDNENLAHMFETIQELHDITAILLFLNGAQGRHTTNVKSVLTRLEDRLPNNILDNVIVILTNCRSHSVNFEPEKIGLTTKATVFYMQNSAFSSHPKTWADETLEKFYEA</sequence>
<evidence type="ECO:0000256" key="1">
    <source>
        <dbReference type="ARBA" id="ARBA00008535"/>
    </source>
</evidence>
<feature type="domain" description="AIG1-type G" evidence="3">
    <location>
        <begin position="13"/>
        <end position="108"/>
    </location>
</feature>
<comment type="similarity">
    <text evidence="1">Belongs to the TRAFAC class TrmE-Era-EngA-EngB-Septin-like GTPase superfamily. AIG1/Toc34/Toc159-like paraseptin GTPase family. IAN subfamily.</text>
</comment>
<comment type="caution">
    <text evidence="4">The sequence shown here is derived from an EMBL/GenBank/DDBJ whole genome shotgun (WGS) entry which is preliminary data.</text>
</comment>
<dbReference type="AlphaFoldDB" id="A0A815YJ41"/>
<reference evidence="4" key="1">
    <citation type="submission" date="2021-02" db="EMBL/GenBank/DDBJ databases">
        <authorList>
            <person name="Nowell W R."/>
        </authorList>
    </citation>
    <scope>NUCLEOTIDE SEQUENCE</scope>
</reference>
<dbReference type="InterPro" id="IPR006703">
    <property type="entry name" value="G_AIG1"/>
</dbReference>
<dbReference type="GO" id="GO:0005525">
    <property type="term" value="F:GTP binding"/>
    <property type="evidence" value="ECO:0007669"/>
    <property type="project" value="InterPro"/>
</dbReference>
<name>A0A815YJ41_9BILA</name>
<protein>
    <recommendedName>
        <fullName evidence="3">AIG1-type G domain-containing protein</fullName>
    </recommendedName>
</protein>
<keyword evidence="2" id="KW-0547">Nucleotide-binding</keyword>
<evidence type="ECO:0000256" key="2">
    <source>
        <dbReference type="ARBA" id="ARBA00022741"/>
    </source>
</evidence>
<dbReference type="Gene3D" id="3.40.50.300">
    <property type="entry name" value="P-loop containing nucleotide triphosphate hydrolases"/>
    <property type="match status" value="1"/>
</dbReference>
<dbReference type="InterPro" id="IPR027417">
    <property type="entry name" value="P-loop_NTPase"/>
</dbReference>
<dbReference type="PANTHER" id="PTHR32046:SF12">
    <property type="entry name" value="AIG1-TYPE G DOMAIN-CONTAINING PROTEIN"/>
    <property type="match status" value="1"/>
</dbReference>
<dbReference type="EMBL" id="CAJNOU010015234">
    <property type="protein sequence ID" value="CAF1571356.1"/>
    <property type="molecule type" value="Genomic_DNA"/>
</dbReference>
<accession>A0A815YJ41</accession>
<gene>
    <name evidence="4" type="ORF">SEV965_LOCUS39600</name>
</gene>